<dbReference type="AlphaFoldDB" id="A0A4R0NT23"/>
<sequence length="200" mass="22793">MNELQLQPGTPRLYMVLLGSKAPRRNVEQHDYFFGIADSLKELIPQMRAFWPEAGDSLHIDGWREVNVVDGYEVKVVPRTQSFLTAEKAQPAFPEKLFFINLGGYQTGKLEEQHYTVLSVKTDRAQAVQEAKKTIFFKSNKIKGANSHIDEKYGIDVDDIYKIEEILDPALKENFHIEIVANAGLPADQVHLGYFKLDKL</sequence>
<gene>
    <name evidence="2" type="ORF">EZ437_04825</name>
</gene>
<proteinExistence type="predicted"/>
<dbReference type="InterPro" id="IPR011440">
    <property type="entry name" value="DUF1543"/>
</dbReference>
<evidence type="ECO:0000313" key="3">
    <source>
        <dbReference type="Proteomes" id="UP000293347"/>
    </source>
</evidence>
<dbReference type="RefSeq" id="WP_131593777.1">
    <property type="nucleotide sequence ID" value="NZ_SJSL01000001.1"/>
</dbReference>
<reference evidence="2 3" key="1">
    <citation type="submission" date="2019-02" db="EMBL/GenBank/DDBJ databases">
        <title>Pedobacter sp. RP-1-14 sp. nov., isolated from Arctic soil.</title>
        <authorList>
            <person name="Dahal R.H."/>
        </authorList>
    </citation>
    <scope>NUCLEOTIDE SEQUENCE [LARGE SCALE GENOMIC DNA]</scope>
    <source>
        <strain evidence="2 3">RP-1-14</strain>
    </source>
</reference>
<feature type="domain" description="DUF1543" evidence="1">
    <location>
        <begin position="25"/>
        <end position="76"/>
    </location>
</feature>
<dbReference type="Pfam" id="PF07566">
    <property type="entry name" value="DUF1543"/>
    <property type="match status" value="1"/>
</dbReference>
<organism evidence="2 3">
    <name type="scientific">Pedobacter psychroterrae</name>
    <dbReference type="NCBI Taxonomy" id="2530453"/>
    <lineage>
        <taxon>Bacteria</taxon>
        <taxon>Pseudomonadati</taxon>
        <taxon>Bacteroidota</taxon>
        <taxon>Sphingobacteriia</taxon>
        <taxon>Sphingobacteriales</taxon>
        <taxon>Sphingobacteriaceae</taxon>
        <taxon>Pedobacter</taxon>
    </lineage>
</organism>
<name>A0A4R0NT23_9SPHI</name>
<evidence type="ECO:0000313" key="2">
    <source>
        <dbReference type="EMBL" id="TCD03299.1"/>
    </source>
</evidence>
<dbReference type="OrthoDB" id="850243at2"/>
<evidence type="ECO:0000259" key="1">
    <source>
        <dbReference type="Pfam" id="PF07566"/>
    </source>
</evidence>
<keyword evidence="3" id="KW-1185">Reference proteome</keyword>
<dbReference type="EMBL" id="SJSL01000001">
    <property type="protein sequence ID" value="TCD03299.1"/>
    <property type="molecule type" value="Genomic_DNA"/>
</dbReference>
<dbReference type="Gene3D" id="3.10.20.10">
    <property type="match status" value="2"/>
</dbReference>
<dbReference type="Proteomes" id="UP000293347">
    <property type="component" value="Unassembled WGS sequence"/>
</dbReference>
<protein>
    <submittedName>
        <fullName evidence="2">DUF1543 domain-containing protein</fullName>
    </submittedName>
</protein>
<comment type="caution">
    <text evidence="2">The sequence shown here is derived from an EMBL/GenBank/DDBJ whole genome shotgun (WGS) entry which is preliminary data.</text>
</comment>
<accession>A0A4R0NT23</accession>